<keyword evidence="2" id="KW-0521">NADP</keyword>
<evidence type="ECO:0000313" key="5">
    <source>
        <dbReference type="EMBL" id="OQR91643.1"/>
    </source>
</evidence>
<evidence type="ECO:0000313" key="6">
    <source>
        <dbReference type="Proteomes" id="UP000243579"/>
    </source>
</evidence>
<dbReference type="GO" id="GO:0016787">
    <property type="term" value="F:hydrolase activity"/>
    <property type="evidence" value="ECO:0007669"/>
    <property type="project" value="UniProtKB-KW"/>
</dbReference>
<dbReference type="PANTHER" id="PTHR38011:SF7">
    <property type="entry name" value="2,5-DIAMINO-6-RIBOSYLAMINO-4(3H)-PYRIMIDINONE 5'-PHOSPHATE REDUCTASE"/>
    <property type="match status" value="1"/>
</dbReference>
<dbReference type="InterPro" id="IPR002734">
    <property type="entry name" value="RibDG_C"/>
</dbReference>
<evidence type="ECO:0000256" key="2">
    <source>
        <dbReference type="ARBA" id="ARBA00022857"/>
    </source>
</evidence>
<dbReference type="STRING" id="1202772.A0A1V9Z119"/>
<keyword evidence="5" id="KW-0378">Hydrolase</keyword>
<dbReference type="GO" id="GO:0009231">
    <property type="term" value="P:riboflavin biosynthetic process"/>
    <property type="evidence" value="ECO:0007669"/>
    <property type="project" value="InterPro"/>
</dbReference>
<gene>
    <name evidence="5" type="ORF">ACHHYP_04503</name>
</gene>
<dbReference type="GO" id="GO:0008703">
    <property type="term" value="F:5-amino-6-(5-phosphoribosylamino)uracil reductase activity"/>
    <property type="evidence" value="ECO:0007669"/>
    <property type="project" value="InterPro"/>
</dbReference>
<dbReference type="Gene3D" id="3.40.430.10">
    <property type="entry name" value="Dihydrofolate Reductase, subunit A"/>
    <property type="match status" value="1"/>
</dbReference>
<reference evidence="5 6" key="1">
    <citation type="journal article" date="2014" name="Genome Biol. Evol.">
        <title>The secreted proteins of Achlya hypogyna and Thraustotheca clavata identify the ancestral oomycete secretome and reveal gene acquisitions by horizontal gene transfer.</title>
        <authorList>
            <person name="Misner I."/>
            <person name="Blouin N."/>
            <person name="Leonard G."/>
            <person name="Richards T.A."/>
            <person name="Lane C.E."/>
        </authorList>
    </citation>
    <scope>NUCLEOTIDE SEQUENCE [LARGE SCALE GENOMIC DNA]</scope>
    <source>
        <strain evidence="5 6">ATCC 48635</strain>
    </source>
</reference>
<evidence type="ECO:0000256" key="3">
    <source>
        <dbReference type="ARBA" id="ARBA00023002"/>
    </source>
</evidence>
<organism evidence="5 6">
    <name type="scientific">Achlya hypogyna</name>
    <name type="common">Oomycete</name>
    <name type="synonym">Protoachlya hypogyna</name>
    <dbReference type="NCBI Taxonomy" id="1202772"/>
    <lineage>
        <taxon>Eukaryota</taxon>
        <taxon>Sar</taxon>
        <taxon>Stramenopiles</taxon>
        <taxon>Oomycota</taxon>
        <taxon>Saprolegniomycetes</taxon>
        <taxon>Saprolegniales</taxon>
        <taxon>Achlyaceae</taxon>
        <taxon>Achlya</taxon>
    </lineage>
</organism>
<dbReference type="PANTHER" id="PTHR38011">
    <property type="entry name" value="DIHYDROFOLATE REDUCTASE FAMILY PROTEIN (AFU_ORTHOLOGUE AFUA_8G06820)"/>
    <property type="match status" value="1"/>
</dbReference>
<keyword evidence="6" id="KW-1185">Reference proteome</keyword>
<proteinExistence type="predicted"/>
<dbReference type="InterPro" id="IPR050765">
    <property type="entry name" value="Riboflavin_Biosynth_HTPR"/>
</dbReference>
<name>A0A1V9Z119_ACHHY</name>
<evidence type="ECO:0000256" key="1">
    <source>
        <dbReference type="ARBA" id="ARBA00005104"/>
    </source>
</evidence>
<sequence length="242" mass="25908">MDAVVDFHVAGAAAAAAEGRLHVTMTYAQSLDGCISAVRGQPTLLSSPESMTMTHQLRTLHDGILVGIGTITADDPSLTVRLVEGPSPQPIVVDPHLMLPITCKLLTLPTCKRPWILTPRDDWDSEKLQRKSALEALGARIIVCDAATSATAKHISWRDAFGKLHALGLMTLMIEGGAAILTSCLEEHARMPVLNHAIITIAPIYIGGLHAVTRLITEASNPRLQQVQSCAFGTDIVILGKF</sequence>
<feature type="domain" description="Bacterial bifunctional deaminase-reductase C-terminal" evidence="4">
    <location>
        <begin position="22"/>
        <end position="237"/>
    </location>
</feature>
<comment type="pathway">
    <text evidence="1">Cofactor biosynthesis; riboflavin biosynthesis.</text>
</comment>
<dbReference type="AlphaFoldDB" id="A0A1V9Z119"/>
<dbReference type="OrthoDB" id="5432at2759"/>
<dbReference type="SUPFAM" id="SSF53597">
    <property type="entry name" value="Dihydrofolate reductase-like"/>
    <property type="match status" value="1"/>
</dbReference>
<protein>
    <submittedName>
        <fullName evidence="5">Riboflavin-specific deaminase/GTP cyclohydrolase II</fullName>
    </submittedName>
</protein>
<dbReference type="InterPro" id="IPR024072">
    <property type="entry name" value="DHFR-like_dom_sf"/>
</dbReference>
<dbReference type="Proteomes" id="UP000243579">
    <property type="component" value="Unassembled WGS sequence"/>
</dbReference>
<evidence type="ECO:0000259" key="4">
    <source>
        <dbReference type="Pfam" id="PF01872"/>
    </source>
</evidence>
<comment type="caution">
    <text evidence="5">The sequence shown here is derived from an EMBL/GenBank/DDBJ whole genome shotgun (WGS) entry which is preliminary data.</text>
</comment>
<dbReference type="EMBL" id="JNBR01000513">
    <property type="protein sequence ID" value="OQR91643.1"/>
    <property type="molecule type" value="Genomic_DNA"/>
</dbReference>
<keyword evidence="3" id="KW-0560">Oxidoreductase</keyword>
<accession>A0A1V9Z119</accession>
<dbReference type="Pfam" id="PF01872">
    <property type="entry name" value="RibD_C"/>
    <property type="match status" value="1"/>
</dbReference>